<evidence type="ECO:0008006" key="6">
    <source>
        <dbReference type="Google" id="ProtNLM"/>
    </source>
</evidence>
<dbReference type="PANTHER" id="PTHR47933">
    <property type="entry name" value="PENTATRICOPEPTIDE REPEAT-CONTAINING PROTEIN 1, MITOCHONDRIAL"/>
    <property type="match status" value="1"/>
</dbReference>
<dbReference type="Proteomes" id="UP000834106">
    <property type="component" value="Chromosome 23"/>
</dbReference>
<evidence type="ECO:0000256" key="1">
    <source>
        <dbReference type="ARBA" id="ARBA00007626"/>
    </source>
</evidence>
<feature type="repeat" description="PPR" evidence="3">
    <location>
        <begin position="522"/>
        <end position="556"/>
    </location>
</feature>
<keyword evidence="5" id="KW-1185">Reference proteome</keyword>
<dbReference type="InterPro" id="IPR002885">
    <property type="entry name" value="PPR_rpt"/>
</dbReference>
<feature type="repeat" description="PPR" evidence="3">
    <location>
        <begin position="382"/>
        <end position="416"/>
    </location>
</feature>
<feature type="repeat" description="PPR" evidence="3">
    <location>
        <begin position="277"/>
        <end position="311"/>
    </location>
</feature>
<sequence length="676" mass="76928">MLSASRPTFVPAIIITERKTQMKKLLKIPFSASLRNRIHHCPFTNNPKLPLPNPSNLCPNSHSITLLKWISSFSPLPPPEWVQPTTDLSDVVTADSKKDLRPSPWVLQILNILHKNTNLEQELTEYCRKYLIKLPPSFVAYILKKSDHIAKQPETAYRFLTWASKQRGYTHSLECYVFMIEILSLARDLDRIKFVFNEFKRKGFLLNSIVANSLIRSFGSVGMVEELLWVWKMMKENEIEPSLCTYNCLMNGLVSSEFVESAERVFEVMENGKIKPDVVTYNTIIKGYCKAGRVKKAMERFQDMELKNVEPDKITYMTLMQACYSQEDYDCCLRLYHEMKEKGLDIPPHAYSLVISGLCKDGKSMEGYSVFENMIQNECRPNIAIYTALIDAYAKNQNLDIAMGLFQRMQSEGFEPDEITYGVIVNGLCKSGRLENALQWFQYCRSNNVSINTVFYSSLIDGLGKAGRIDEAEKLFEEMVEKGCPRDSYCYNVFIDALAKSGQVDEALTLFKRMEDEGCDQTVYTYTILLSGLFKEHRNEEALKLWDMMIDKGITPNDASFRVLSTGLCLSGKVARACKILDELAPMGIVVETAFQHMICVLCKAGRIAEACKLADGVVERGREIPGKVRTIMINALRKAGNADLAMKLMHSKIGIGYDRLGSVKRRVKFRNLVEN</sequence>
<dbReference type="InterPro" id="IPR011990">
    <property type="entry name" value="TPR-like_helical_dom_sf"/>
</dbReference>
<dbReference type="PANTHER" id="PTHR47933:SF11">
    <property type="entry name" value="PENTATRICOPEPTIDE REPEAT-CONTAINING PROTEIN 2"/>
    <property type="match status" value="1"/>
</dbReference>
<reference evidence="4" key="1">
    <citation type="submission" date="2023-05" db="EMBL/GenBank/DDBJ databases">
        <authorList>
            <person name="Huff M."/>
        </authorList>
    </citation>
    <scope>NUCLEOTIDE SEQUENCE</scope>
</reference>
<protein>
    <recommendedName>
        <fullName evidence="6">Pentatricopeptide repeat-containing protein</fullName>
    </recommendedName>
</protein>
<feature type="repeat" description="PPR" evidence="3">
    <location>
        <begin position="452"/>
        <end position="486"/>
    </location>
</feature>
<evidence type="ECO:0000313" key="4">
    <source>
        <dbReference type="EMBL" id="CAI9787597.1"/>
    </source>
</evidence>
<evidence type="ECO:0000256" key="3">
    <source>
        <dbReference type="PROSITE-ProRule" id="PRU00708"/>
    </source>
</evidence>
<dbReference type="InterPro" id="IPR051240">
    <property type="entry name" value="Mito_RNA-Proc/Resp"/>
</dbReference>
<dbReference type="Gene3D" id="1.25.40.10">
    <property type="entry name" value="Tetratricopeptide repeat domain"/>
    <property type="match status" value="6"/>
</dbReference>
<dbReference type="AlphaFoldDB" id="A0AAD2ALN4"/>
<dbReference type="SUPFAM" id="SSF81901">
    <property type="entry name" value="HCP-like"/>
    <property type="match status" value="1"/>
</dbReference>
<dbReference type="EMBL" id="OU503058">
    <property type="protein sequence ID" value="CAI9787597.1"/>
    <property type="molecule type" value="Genomic_DNA"/>
</dbReference>
<comment type="similarity">
    <text evidence="1">Belongs to the PPR family. P subfamily.</text>
</comment>
<dbReference type="PROSITE" id="PS51375">
    <property type="entry name" value="PPR"/>
    <property type="match status" value="10"/>
</dbReference>
<accession>A0AAD2ALN4</accession>
<organism evidence="4 5">
    <name type="scientific">Fraxinus pennsylvanica</name>
    <dbReference type="NCBI Taxonomy" id="56036"/>
    <lineage>
        <taxon>Eukaryota</taxon>
        <taxon>Viridiplantae</taxon>
        <taxon>Streptophyta</taxon>
        <taxon>Embryophyta</taxon>
        <taxon>Tracheophyta</taxon>
        <taxon>Spermatophyta</taxon>
        <taxon>Magnoliopsida</taxon>
        <taxon>eudicotyledons</taxon>
        <taxon>Gunneridae</taxon>
        <taxon>Pentapetalae</taxon>
        <taxon>asterids</taxon>
        <taxon>lamiids</taxon>
        <taxon>Lamiales</taxon>
        <taxon>Oleaceae</taxon>
        <taxon>Oleeae</taxon>
        <taxon>Fraxinus</taxon>
    </lineage>
</organism>
<proteinExistence type="inferred from homology"/>
<gene>
    <name evidence="4" type="ORF">FPE_LOCUS35027</name>
</gene>
<feature type="repeat" description="PPR" evidence="3">
    <location>
        <begin position="242"/>
        <end position="276"/>
    </location>
</feature>
<feature type="repeat" description="PPR" evidence="3">
    <location>
        <begin position="417"/>
        <end position="451"/>
    </location>
</feature>
<feature type="repeat" description="PPR" evidence="3">
    <location>
        <begin position="312"/>
        <end position="346"/>
    </location>
</feature>
<evidence type="ECO:0000256" key="2">
    <source>
        <dbReference type="ARBA" id="ARBA00022737"/>
    </source>
</evidence>
<feature type="repeat" description="PPR" evidence="3">
    <location>
        <begin position="207"/>
        <end position="241"/>
    </location>
</feature>
<feature type="repeat" description="PPR" evidence="3">
    <location>
        <begin position="487"/>
        <end position="521"/>
    </location>
</feature>
<dbReference type="Pfam" id="PF01535">
    <property type="entry name" value="PPR"/>
    <property type="match status" value="3"/>
</dbReference>
<dbReference type="GO" id="GO:0003729">
    <property type="term" value="F:mRNA binding"/>
    <property type="evidence" value="ECO:0007669"/>
    <property type="project" value="TreeGrafter"/>
</dbReference>
<dbReference type="NCBIfam" id="TIGR00756">
    <property type="entry name" value="PPR"/>
    <property type="match status" value="10"/>
</dbReference>
<feature type="repeat" description="PPR" evidence="3">
    <location>
        <begin position="347"/>
        <end position="381"/>
    </location>
</feature>
<dbReference type="Pfam" id="PF13041">
    <property type="entry name" value="PPR_2"/>
    <property type="match status" value="4"/>
</dbReference>
<dbReference type="Pfam" id="PF13812">
    <property type="entry name" value="PPR_3"/>
    <property type="match status" value="1"/>
</dbReference>
<name>A0AAD2ALN4_9LAMI</name>
<evidence type="ECO:0000313" key="5">
    <source>
        <dbReference type="Proteomes" id="UP000834106"/>
    </source>
</evidence>
<keyword evidence="2" id="KW-0677">Repeat</keyword>